<accession>A0ABZ2KNC4</accession>
<evidence type="ECO:0000313" key="1">
    <source>
        <dbReference type="EMBL" id="WXB00174.1"/>
    </source>
</evidence>
<dbReference type="Proteomes" id="UP001379533">
    <property type="component" value="Chromosome"/>
</dbReference>
<dbReference type="RefSeq" id="WP_394850816.1">
    <property type="nucleotide sequence ID" value="NZ_CP089982.1"/>
</dbReference>
<dbReference type="EMBL" id="CP089982">
    <property type="protein sequence ID" value="WXB00174.1"/>
    <property type="molecule type" value="Genomic_DNA"/>
</dbReference>
<reference evidence="1 2" key="1">
    <citation type="submission" date="2021-12" db="EMBL/GenBank/DDBJ databases">
        <title>Discovery of the Pendulisporaceae a myxobacterial family with distinct sporulation behavior and unique specialized metabolism.</title>
        <authorList>
            <person name="Garcia R."/>
            <person name="Popoff A."/>
            <person name="Bader C.D."/>
            <person name="Loehr J."/>
            <person name="Walesch S."/>
            <person name="Walt C."/>
            <person name="Boldt J."/>
            <person name="Bunk B."/>
            <person name="Haeckl F.J.F.P.J."/>
            <person name="Gunesch A.P."/>
            <person name="Birkelbach J."/>
            <person name="Nuebel U."/>
            <person name="Pietschmann T."/>
            <person name="Bach T."/>
            <person name="Mueller R."/>
        </authorList>
    </citation>
    <scope>NUCLEOTIDE SEQUENCE [LARGE SCALE GENOMIC DNA]</scope>
    <source>
        <strain evidence="1 2">MSr12523</strain>
    </source>
</reference>
<proteinExistence type="predicted"/>
<evidence type="ECO:0000313" key="2">
    <source>
        <dbReference type="Proteomes" id="UP001379533"/>
    </source>
</evidence>
<gene>
    <name evidence="1" type="ORF">LZC95_25585</name>
</gene>
<name>A0ABZ2KNC4_9BACT</name>
<keyword evidence="2" id="KW-1185">Reference proteome</keyword>
<organism evidence="1 2">
    <name type="scientific">Pendulispora brunnea</name>
    <dbReference type="NCBI Taxonomy" id="2905690"/>
    <lineage>
        <taxon>Bacteria</taxon>
        <taxon>Pseudomonadati</taxon>
        <taxon>Myxococcota</taxon>
        <taxon>Myxococcia</taxon>
        <taxon>Myxococcales</taxon>
        <taxon>Sorangiineae</taxon>
        <taxon>Pendulisporaceae</taxon>
        <taxon>Pendulispora</taxon>
    </lineage>
</organism>
<sequence length="49" mass="5192">MAEQCRTCRAQEPNAAFQFGGGLGCTLPASCAVRLFTGLGDEMLVAWNV</sequence>
<protein>
    <submittedName>
        <fullName evidence="1">Uncharacterized protein</fullName>
    </submittedName>
</protein>
<dbReference type="PROSITE" id="PS51257">
    <property type="entry name" value="PROKAR_LIPOPROTEIN"/>
    <property type="match status" value="1"/>
</dbReference>